<dbReference type="RefSeq" id="WP_161315283.1">
    <property type="nucleotide sequence ID" value="NZ_WTUW01000002.1"/>
</dbReference>
<protein>
    <submittedName>
        <fullName evidence="3">C4-dicarboxylate ABC transporter substrate-binding protein</fullName>
    </submittedName>
</protein>
<gene>
    <name evidence="3" type="ORF">GQE98_08785</name>
</gene>
<evidence type="ECO:0000256" key="2">
    <source>
        <dbReference type="SAM" id="SignalP"/>
    </source>
</evidence>
<dbReference type="Gene3D" id="3.40.190.170">
    <property type="entry name" value="Bacterial extracellular solute-binding protein, family 7"/>
    <property type="match status" value="1"/>
</dbReference>
<evidence type="ECO:0000313" key="4">
    <source>
        <dbReference type="Proteomes" id="UP000476030"/>
    </source>
</evidence>
<keyword evidence="1 2" id="KW-0732">Signal</keyword>
<dbReference type="EMBL" id="WTUW01000002">
    <property type="protein sequence ID" value="MZR30729.1"/>
    <property type="molecule type" value="Genomic_DNA"/>
</dbReference>
<dbReference type="CDD" id="cd13602">
    <property type="entry name" value="PBP2_TRAP_BpDctp6_7"/>
    <property type="match status" value="1"/>
</dbReference>
<name>A0A6L8W7V4_9PROT</name>
<dbReference type="PANTHER" id="PTHR33376:SF4">
    <property type="entry name" value="SIALIC ACID-BINDING PERIPLASMIC PROTEIN SIAP"/>
    <property type="match status" value="1"/>
</dbReference>
<dbReference type="PANTHER" id="PTHR33376">
    <property type="match status" value="1"/>
</dbReference>
<proteinExistence type="predicted"/>
<dbReference type="Proteomes" id="UP000476030">
    <property type="component" value="Unassembled WGS sequence"/>
</dbReference>
<dbReference type="GO" id="GO:0055085">
    <property type="term" value="P:transmembrane transport"/>
    <property type="evidence" value="ECO:0007669"/>
    <property type="project" value="InterPro"/>
</dbReference>
<evidence type="ECO:0000313" key="3">
    <source>
        <dbReference type="EMBL" id="MZR30729.1"/>
    </source>
</evidence>
<feature type="signal peptide" evidence="2">
    <location>
        <begin position="1"/>
        <end position="22"/>
    </location>
</feature>
<dbReference type="NCBIfam" id="NF037995">
    <property type="entry name" value="TRAP_S1"/>
    <property type="match status" value="1"/>
</dbReference>
<dbReference type="AlphaFoldDB" id="A0A6L8W7V4"/>
<evidence type="ECO:0000256" key="1">
    <source>
        <dbReference type="ARBA" id="ARBA00022729"/>
    </source>
</evidence>
<accession>A0A6L8W7V4</accession>
<keyword evidence="4" id="KW-1185">Reference proteome</keyword>
<comment type="caution">
    <text evidence="3">The sequence shown here is derived from an EMBL/GenBank/DDBJ whole genome shotgun (WGS) entry which is preliminary data.</text>
</comment>
<feature type="chain" id="PRO_5027026199" evidence="2">
    <location>
        <begin position="23"/>
        <end position="331"/>
    </location>
</feature>
<dbReference type="InterPro" id="IPR018389">
    <property type="entry name" value="DctP_fam"/>
</dbReference>
<sequence length="331" mass="35745">MALRSVLAVALAFGVFATPALAVTKLDMTNEYEAHSIHGQGDTFFANKVKELSNGAVEITLHLGGSLGFKSKDNLDAVGDGAVPIADTIGGVLAGSDSIFLLSSLPFLAANAEEARTLYTISLPAYEEFFKKNGQRLLYASPWPASGLWAKNPVDTVDAIKGLKMRTYDANGTRTLIEAEASPIQLSWADVVPQLATNGIQGVLTSAEGGVNAKFWEHLSHFTEVNYAMPLNFVHINGDAFDNMSKEKQDAILAAAKQADERNWAALLERVQGNYKTLKENNVTIVEEISPELQAHLAKAATKVISDWKETAGPRGEMIIKAYSDKVGRSY</sequence>
<dbReference type="Pfam" id="PF03480">
    <property type="entry name" value="DctP"/>
    <property type="match status" value="1"/>
</dbReference>
<organism evidence="3 4">
    <name type="scientific">Sneathiella litorea</name>
    <dbReference type="NCBI Taxonomy" id="2606216"/>
    <lineage>
        <taxon>Bacteria</taxon>
        <taxon>Pseudomonadati</taxon>
        <taxon>Pseudomonadota</taxon>
        <taxon>Alphaproteobacteria</taxon>
        <taxon>Sneathiellales</taxon>
        <taxon>Sneathiellaceae</taxon>
        <taxon>Sneathiella</taxon>
    </lineage>
</organism>
<reference evidence="3 4" key="1">
    <citation type="submission" date="2019-12" db="EMBL/GenBank/DDBJ databases">
        <title>Snethiella sp. nov. sp. isolated from sea sand.</title>
        <authorList>
            <person name="Kim J."/>
            <person name="Jeong S.E."/>
            <person name="Jung H.S."/>
            <person name="Jeon C.O."/>
        </authorList>
    </citation>
    <scope>NUCLEOTIDE SEQUENCE [LARGE SCALE GENOMIC DNA]</scope>
    <source>
        <strain evidence="3 4">DP05</strain>
    </source>
</reference>
<dbReference type="InterPro" id="IPR038404">
    <property type="entry name" value="TRAP_DctP_sf"/>
</dbReference>